<keyword evidence="8" id="KW-1185">Reference proteome</keyword>
<name>A0A3S5BBB4_9PLAT</name>
<dbReference type="OrthoDB" id="203097at2759"/>
<evidence type="ECO:0000256" key="1">
    <source>
        <dbReference type="ARBA" id="ARBA00004141"/>
    </source>
</evidence>
<reference evidence="7" key="1">
    <citation type="submission" date="2018-11" db="EMBL/GenBank/DDBJ databases">
        <authorList>
            <consortium name="Pathogen Informatics"/>
        </authorList>
    </citation>
    <scope>NUCLEOTIDE SEQUENCE</scope>
</reference>
<dbReference type="Proteomes" id="UP000784294">
    <property type="component" value="Unassembled WGS sequence"/>
</dbReference>
<dbReference type="InterPro" id="IPR002657">
    <property type="entry name" value="BilAc:Na_symport/Acr3"/>
</dbReference>
<dbReference type="PANTHER" id="PTHR10361">
    <property type="entry name" value="SODIUM-BILE ACID COTRANSPORTER"/>
    <property type="match status" value="1"/>
</dbReference>
<evidence type="ECO:0000256" key="6">
    <source>
        <dbReference type="ARBA" id="ARBA00023136"/>
    </source>
</evidence>
<dbReference type="AlphaFoldDB" id="A0A3S5BBB4"/>
<dbReference type="InterPro" id="IPR038770">
    <property type="entry name" value="Na+/solute_symporter_sf"/>
</dbReference>
<evidence type="ECO:0000313" key="7">
    <source>
        <dbReference type="EMBL" id="VEL18402.1"/>
    </source>
</evidence>
<evidence type="ECO:0000313" key="8">
    <source>
        <dbReference type="Proteomes" id="UP000784294"/>
    </source>
</evidence>
<gene>
    <name evidence="7" type="ORF">PXEA_LOCUS11842</name>
</gene>
<keyword evidence="4" id="KW-0813">Transport</keyword>
<comment type="subcellular location">
    <subcellularLocation>
        <location evidence="1">Membrane</location>
        <topology evidence="1">Multi-pass membrane protein</topology>
    </subcellularLocation>
</comment>
<evidence type="ECO:0000256" key="4">
    <source>
        <dbReference type="ARBA" id="ARBA00022847"/>
    </source>
</evidence>
<keyword evidence="4" id="KW-0769">Symport</keyword>
<keyword evidence="5" id="KW-1133">Transmembrane helix</keyword>
<dbReference type="PANTHER" id="PTHR10361:SF28">
    <property type="entry name" value="P3 PROTEIN-RELATED"/>
    <property type="match status" value="1"/>
</dbReference>
<dbReference type="InterPro" id="IPR004710">
    <property type="entry name" value="Bilac:Na_transpt"/>
</dbReference>
<dbReference type="Pfam" id="PF01758">
    <property type="entry name" value="SBF"/>
    <property type="match status" value="1"/>
</dbReference>
<organism evidence="7 8">
    <name type="scientific">Protopolystoma xenopodis</name>
    <dbReference type="NCBI Taxonomy" id="117903"/>
    <lineage>
        <taxon>Eukaryota</taxon>
        <taxon>Metazoa</taxon>
        <taxon>Spiralia</taxon>
        <taxon>Lophotrochozoa</taxon>
        <taxon>Platyhelminthes</taxon>
        <taxon>Monogenea</taxon>
        <taxon>Polyopisthocotylea</taxon>
        <taxon>Polystomatidea</taxon>
        <taxon>Polystomatidae</taxon>
        <taxon>Protopolystoma</taxon>
    </lineage>
</organism>
<protein>
    <submittedName>
        <fullName evidence="7">Uncharacterized protein</fullName>
    </submittedName>
</protein>
<evidence type="ECO:0000256" key="2">
    <source>
        <dbReference type="ARBA" id="ARBA00006528"/>
    </source>
</evidence>
<accession>A0A3S5BBB4</accession>
<dbReference type="EMBL" id="CAAALY010036849">
    <property type="protein sequence ID" value="VEL18402.1"/>
    <property type="molecule type" value="Genomic_DNA"/>
</dbReference>
<comment type="caution">
    <text evidence="7">The sequence shown here is derived from an EMBL/GenBank/DDBJ whole genome shotgun (WGS) entry which is preliminary data.</text>
</comment>
<sequence length="68" mass="7133">MATLVPIQKEFGFGLLTIGCSPGGGGSNIWTLLLGGDINLSMVMTFISSVTALESSTNIFSVRQLKDP</sequence>
<keyword evidence="6" id="KW-0472">Membrane</keyword>
<dbReference type="Gene3D" id="1.20.1530.20">
    <property type="match status" value="1"/>
</dbReference>
<keyword evidence="3" id="KW-0812">Transmembrane</keyword>
<dbReference type="GO" id="GO:0015293">
    <property type="term" value="F:symporter activity"/>
    <property type="evidence" value="ECO:0007669"/>
    <property type="project" value="UniProtKB-KW"/>
</dbReference>
<comment type="similarity">
    <text evidence="2">Belongs to the bile acid:sodium symporter (BASS) (TC 2.A.28) family.</text>
</comment>
<evidence type="ECO:0000256" key="5">
    <source>
        <dbReference type="ARBA" id="ARBA00022989"/>
    </source>
</evidence>
<dbReference type="GO" id="GO:0016020">
    <property type="term" value="C:membrane"/>
    <property type="evidence" value="ECO:0007669"/>
    <property type="project" value="UniProtKB-SubCell"/>
</dbReference>
<proteinExistence type="inferred from homology"/>
<evidence type="ECO:0000256" key="3">
    <source>
        <dbReference type="ARBA" id="ARBA00022692"/>
    </source>
</evidence>